<dbReference type="InterPro" id="IPR041581">
    <property type="entry name" value="Glyoxalase_6"/>
</dbReference>
<dbReference type="InterPro" id="IPR037523">
    <property type="entry name" value="VOC_core"/>
</dbReference>
<dbReference type="PANTHER" id="PTHR35908">
    <property type="entry name" value="HYPOTHETICAL FUSION PROTEIN"/>
    <property type="match status" value="1"/>
</dbReference>
<feature type="domain" description="VOC" evidence="1">
    <location>
        <begin position="4"/>
        <end position="129"/>
    </location>
</feature>
<dbReference type="AlphaFoldDB" id="A0A2L0UIQ7"/>
<dbReference type="InterPro" id="IPR029068">
    <property type="entry name" value="Glyas_Bleomycin-R_OHBP_Dase"/>
</dbReference>
<organism evidence="2 3">
    <name type="scientific">Arthrobacter agilis</name>
    <dbReference type="NCBI Taxonomy" id="37921"/>
    <lineage>
        <taxon>Bacteria</taxon>
        <taxon>Bacillati</taxon>
        <taxon>Actinomycetota</taxon>
        <taxon>Actinomycetes</taxon>
        <taxon>Micrococcales</taxon>
        <taxon>Micrococcaceae</taxon>
        <taxon>Arthrobacter</taxon>
    </lineage>
</organism>
<proteinExistence type="predicted"/>
<dbReference type="RefSeq" id="WP_208740236.1">
    <property type="nucleotide sequence ID" value="NZ_CP024915.1"/>
</dbReference>
<protein>
    <submittedName>
        <fullName evidence="2">Glyoxalase</fullName>
    </submittedName>
</protein>
<name>A0A2L0UIQ7_9MICC</name>
<accession>A0A2L0UIQ7</accession>
<dbReference type="SUPFAM" id="SSF54593">
    <property type="entry name" value="Glyoxalase/Bleomycin resistance protein/Dihydroxybiphenyl dioxygenase"/>
    <property type="match status" value="1"/>
</dbReference>
<dbReference type="Pfam" id="PF18029">
    <property type="entry name" value="Glyoxalase_6"/>
    <property type="match status" value="1"/>
</dbReference>
<reference evidence="2 3" key="1">
    <citation type="submission" date="2017-11" db="EMBL/GenBank/DDBJ databases">
        <title>Draft genome of Arthrobacter agilis strain UMCV2, a plant growth-promoting rhizobacterium and biocontrol capacity of phytopathogenic fungi.</title>
        <authorList>
            <person name="Martinez-Camara R."/>
            <person name="Santoyo G."/>
            <person name="Moreno-Hagelsieb G."/>
            <person name="Valencia-Cantero E."/>
        </authorList>
    </citation>
    <scope>NUCLEOTIDE SEQUENCE [LARGE SCALE GENOMIC DNA]</scope>
    <source>
        <strain evidence="2 3">UMCV2</strain>
    </source>
</reference>
<sequence length="132" mass="14888">MTLRWYSTVLESTDHRALARWWAEALGWELLIETDDEAVLVPPWARELGAKLSFEQVPPGLVFVPVTHEKQGKNRLHLDFAPHTGQDRAAEIERLLALGARRTDVGQGPEVSWEVLADPDGNEFCILSSREC</sequence>
<dbReference type="PROSITE" id="PS51819">
    <property type="entry name" value="VOC"/>
    <property type="match status" value="1"/>
</dbReference>
<dbReference type="Gene3D" id="3.10.180.10">
    <property type="entry name" value="2,3-Dihydroxybiphenyl 1,2-Dioxygenase, domain 1"/>
    <property type="match status" value="1"/>
</dbReference>
<dbReference type="PANTHER" id="PTHR35908:SF1">
    <property type="entry name" value="CONSERVED PROTEIN"/>
    <property type="match status" value="1"/>
</dbReference>
<evidence type="ECO:0000259" key="1">
    <source>
        <dbReference type="PROSITE" id="PS51819"/>
    </source>
</evidence>
<dbReference type="EMBL" id="CP024915">
    <property type="protein sequence ID" value="AUZ89130.1"/>
    <property type="molecule type" value="Genomic_DNA"/>
</dbReference>
<evidence type="ECO:0000313" key="2">
    <source>
        <dbReference type="EMBL" id="AUZ89130.1"/>
    </source>
</evidence>
<dbReference type="Proteomes" id="UP000239187">
    <property type="component" value="Chromosome"/>
</dbReference>
<evidence type="ECO:0000313" key="3">
    <source>
        <dbReference type="Proteomes" id="UP000239187"/>
    </source>
</evidence>
<dbReference type="CDD" id="cd06587">
    <property type="entry name" value="VOC"/>
    <property type="match status" value="1"/>
</dbReference>
<gene>
    <name evidence="2" type="ORF">CVO76_16945</name>
</gene>